<dbReference type="GO" id="GO:0016705">
    <property type="term" value="F:oxidoreductase activity, acting on paired donors, with incorporation or reduction of molecular oxygen"/>
    <property type="evidence" value="ECO:0007669"/>
    <property type="project" value="InterPro"/>
</dbReference>
<keyword evidence="3 6" id="KW-0349">Heme</keyword>
<dbReference type="InterPro" id="IPR001128">
    <property type="entry name" value="Cyt_P450"/>
</dbReference>
<keyword evidence="5 6" id="KW-0408">Iron</keyword>
<dbReference type="PROSITE" id="PS00086">
    <property type="entry name" value="CYTOCHROME_P450"/>
    <property type="match status" value="1"/>
</dbReference>
<dbReference type="CDD" id="cd11058">
    <property type="entry name" value="CYP60B-like"/>
    <property type="match status" value="1"/>
</dbReference>
<proteinExistence type="inferred from homology"/>
<dbReference type="AlphaFoldDB" id="A0A2P5HJC8"/>
<protein>
    <submittedName>
        <fullName evidence="8">Cytochrome P450 monooxygenase</fullName>
    </submittedName>
</protein>
<evidence type="ECO:0000313" key="9">
    <source>
        <dbReference type="Proteomes" id="UP000094444"/>
    </source>
</evidence>
<comment type="cofactor">
    <cofactor evidence="1 6">
        <name>heme</name>
        <dbReference type="ChEBI" id="CHEBI:30413"/>
    </cofactor>
</comment>
<dbReference type="GO" id="GO:0005506">
    <property type="term" value="F:iron ion binding"/>
    <property type="evidence" value="ECO:0007669"/>
    <property type="project" value="InterPro"/>
</dbReference>
<dbReference type="PANTHER" id="PTHR24305:SF210">
    <property type="entry name" value="CYTOCHROME P450 MONOOXYGENASE ASQL-RELATED"/>
    <property type="match status" value="1"/>
</dbReference>
<name>A0A2P5HJC8_DIAHE</name>
<evidence type="ECO:0000256" key="5">
    <source>
        <dbReference type="ARBA" id="ARBA00023004"/>
    </source>
</evidence>
<evidence type="ECO:0000256" key="7">
    <source>
        <dbReference type="RuleBase" id="RU000461"/>
    </source>
</evidence>
<keyword evidence="9" id="KW-1185">Reference proteome</keyword>
<evidence type="ECO:0000256" key="2">
    <source>
        <dbReference type="ARBA" id="ARBA00010617"/>
    </source>
</evidence>
<dbReference type="InParanoid" id="A0A2P5HJC8"/>
<dbReference type="SUPFAM" id="SSF48264">
    <property type="entry name" value="Cytochrome P450"/>
    <property type="match status" value="1"/>
</dbReference>
<sequence>LLIFLIWRIIYARLFHPLSRFPGPLLNSISAIPAAYLVYKGNQPQEFKKLHTKYGPVVRTGPNELSFIGADAWEDIYGIQKDGLNFQKDPAWLAVVSPQDGQTGVSMAPPETHQRQRNALGATFTNEALLTQEEILMVHADRLMGVLRSHANQKKAIDFSSWFTYATFDVIGDVVFGEPFGCLDESEACKWADAINTIFQSGAWEQAVGQVAGVGTILHRLLVKALVPTEAKAWRQKHLQGAIDKTRRRMRDGERSHPDMIGHIVRNNEVRKARLSETEMLLNMVQFISAGSETTASLLTGWVYFLLSNPACYDRVKAEVRDAFRTKEDITWASVGKLKYLEATVHEALRLTSPAPCNQHRVVPPQGHGNVIDGHFVPAGTTVAVAPWVAERHPDNFTDPEKFEPERWLGTNPRYKDDKLHASQPFGLGVRACVGNNLSYFEARLIMGNLLWQFDMEFDKSDFAMSERRRWDETDMLVWHVWVKPAMLIQLRERAL</sequence>
<keyword evidence="7" id="KW-0560">Oxidoreductase</keyword>
<reference evidence="8" key="1">
    <citation type="submission" date="2017-09" db="EMBL/GenBank/DDBJ databases">
        <title>Polyketide synthases of a Diaporthe helianthi virulent isolate.</title>
        <authorList>
            <person name="Baroncelli R."/>
        </authorList>
    </citation>
    <scope>NUCLEOTIDE SEQUENCE [LARGE SCALE GENOMIC DNA]</scope>
    <source>
        <strain evidence="8">7/96</strain>
    </source>
</reference>
<dbReference type="InterPro" id="IPR002401">
    <property type="entry name" value="Cyt_P450_E_grp-I"/>
</dbReference>
<organism evidence="8 9">
    <name type="scientific">Diaporthe helianthi</name>
    <dbReference type="NCBI Taxonomy" id="158607"/>
    <lineage>
        <taxon>Eukaryota</taxon>
        <taxon>Fungi</taxon>
        <taxon>Dikarya</taxon>
        <taxon>Ascomycota</taxon>
        <taxon>Pezizomycotina</taxon>
        <taxon>Sordariomycetes</taxon>
        <taxon>Sordariomycetidae</taxon>
        <taxon>Diaporthales</taxon>
        <taxon>Diaporthaceae</taxon>
        <taxon>Diaporthe</taxon>
    </lineage>
</organism>
<dbReference type="PRINTS" id="PR00463">
    <property type="entry name" value="EP450I"/>
</dbReference>
<dbReference type="InterPro" id="IPR050121">
    <property type="entry name" value="Cytochrome_P450_monoxygenase"/>
</dbReference>
<accession>A0A2P5HJC8</accession>
<dbReference type="GO" id="GO:0020037">
    <property type="term" value="F:heme binding"/>
    <property type="evidence" value="ECO:0007669"/>
    <property type="project" value="InterPro"/>
</dbReference>
<feature type="non-terminal residue" evidence="8">
    <location>
        <position position="1"/>
    </location>
</feature>
<dbReference type="Gene3D" id="1.10.630.10">
    <property type="entry name" value="Cytochrome P450"/>
    <property type="match status" value="1"/>
</dbReference>
<dbReference type="InterPro" id="IPR036396">
    <property type="entry name" value="Cyt_P450_sf"/>
</dbReference>
<dbReference type="EMBL" id="MAVT02001668">
    <property type="protein sequence ID" value="POS70357.1"/>
    <property type="molecule type" value="Genomic_DNA"/>
</dbReference>
<evidence type="ECO:0000256" key="4">
    <source>
        <dbReference type="ARBA" id="ARBA00022723"/>
    </source>
</evidence>
<keyword evidence="4 6" id="KW-0479">Metal-binding</keyword>
<feature type="binding site" description="axial binding residue" evidence="6">
    <location>
        <position position="433"/>
    </location>
    <ligand>
        <name>heme</name>
        <dbReference type="ChEBI" id="CHEBI:30413"/>
    </ligand>
    <ligandPart>
        <name>Fe</name>
        <dbReference type="ChEBI" id="CHEBI:18248"/>
    </ligandPart>
</feature>
<keyword evidence="7 8" id="KW-0503">Monooxygenase</keyword>
<dbReference type="OrthoDB" id="1470350at2759"/>
<dbReference type="Pfam" id="PF00067">
    <property type="entry name" value="p450"/>
    <property type="match status" value="1"/>
</dbReference>
<evidence type="ECO:0000256" key="1">
    <source>
        <dbReference type="ARBA" id="ARBA00001971"/>
    </source>
</evidence>
<dbReference type="PANTHER" id="PTHR24305">
    <property type="entry name" value="CYTOCHROME P450"/>
    <property type="match status" value="1"/>
</dbReference>
<dbReference type="STRING" id="158607.A0A2P5HJC8"/>
<evidence type="ECO:0000256" key="3">
    <source>
        <dbReference type="ARBA" id="ARBA00022617"/>
    </source>
</evidence>
<dbReference type="Proteomes" id="UP000094444">
    <property type="component" value="Unassembled WGS sequence"/>
</dbReference>
<dbReference type="GO" id="GO:0004497">
    <property type="term" value="F:monooxygenase activity"/>
    <property type="evidence" value="ECO:0007669"/>
    <property type="project" value="UniProtKB-KW"/>
</dbReference>
<comment type="caution">
    <text evidence="8">The sequence shown here is derived from an EMBL/GenBank/DDBJ whole genome shotgun (WGS) entry which is preliminary data.</text>
</comment>
<dbReference type="InterPro" id="IPR017972">
    <property type="entry name" value="Cyt_P450_CS"/>
</dbReference>
<dbReference type="FunCoup" id="A0A2P5HJC8">
    <property type="interactions" value="1458"/>
</dbReference>
<evidence type="ECO:0000313" key="8">
    <source>
        <dbReference type="EMBL" id="POS70357.1"/>
    </source>
</evidence>
<evidence type="ECO:0000256" key="6">
    <source>
        <dbReference type="PIRSR" id="PIRSR602401-1"/>
    </source>
</evidence>
<gene>
    <name evidence="8" type="ORF">DHEL01_v211247</name>
</gene>
<dbReference type="PRINTS" id="PR00385">
    <property type="entry name" value="P450"/>
</dbReference>
<comment type="similarity">
    <text evidence="2 7">Belongs to the cytochrome P450 family.</text>
</comment>